<gene>
    <name evidence="2" type="ORF">LNAOJCKE_4646</name>
</gene>
<proteinExistence type="predicted"/>
<accession>A0ABQ4UNR8</accession>
<reference evidence="2" key="1">
    <citation type="journal article" date="2021" name="Front. Microbiol.">
        <title>Comprehensive Comparative Genomics and Phenotyping of Methylobacterium Species.</title>
        <authorList>
            <person name="Alessa O."/>
            <person name="Ogura Y."/>
            <person name="Fujitani Y."/>
            <person name="Takami H."/>
            <person name="Hayashi T."/>
            <person name="Sahin N."/>
            <person name="Tani A."/>
        </authorList>
    </citation>
    <scope>NUCLEOTIDE SEQUENCE</scope>
    <source>
        <strain evidence="2">NBRC 15686</strain>
    </source>
</reference>
<sequence length="71" mass="8109">MNGEIFYTLKEAQIVIESWRRHYNSVRPHASLGYRPPAPEVFVPAFTAWPAALTRSAPPAKRPVEQRPTLH</sequence>
<dbReference type="EMBL" id="BPRC01000026">
    <property type="protein sequence ID" value="GJE67415.1"/>
    <property type="molecule type" value="Genomic_DNA"/>
</dbReference>
<protein>
    <submittedName>
        <fullName evidence="2">IS3 family transposase ISMex5</fullName>
    </submittedName>
</protein>
<reference evidence="2" key="2">
    <citation type="submission" date="2021-08" db="EMBL/GenBank/DDBJ databases">
        <authorList>
            <person name="Tani A."/>
            <person name="Ola A."/>
            <person name="Ogura Y."/>
            <person name="Katsura K."/>
            <person name="Hayashi T."/>
        </authorList>
    </citation>
    <scope>NUCLEOTIDE SEQUENCE</scope>
    <source>
        <strain evidence="2">NBRC 15686</strain>
    </source>
</reference>
<evidence type="ECO:0000313" key="2">
    <source>
        <dbReference type="EMBL" id="GJE67415.1"/>
    </source>
</evidence>
<evidence type="ECO:0000259" key="1">
    <source>
        <dbReference type="Pfam" id="PF13683"/>
    </source>
</evidence>
<dbReference type="Proteomes" id="UP001055039">
    <property type="component" value="Unassembled WGS sequence"/>
</dbReference>
<feature type="domain" description="Integrase catalytic" evidence="1">
    <location>
        <begin position="2"/>
        <end position="37"/>
    </location>
</feature>
<evidence type="ECO:0000313" key="3">
    <source>
        <dbReference type="Proteomes" id="UP001055039"/>
    </source>
</evidence>
<dbReference type="Pfam" id="PF13683">
    <property type="entry name" value="rve_3"/>
    <property type="match status" value="1"/>
</dbReference>
<comment type="caution">
    <text evidence="2">The sequence shown here is derived from an EMBL/GenBank/DDBJ whole genome shotgun (WGS) entry which is preliminary data.</text>
</comment>
<keyword evidence="3" id="KW-1185">Reference proteome</keyword>
<organism evidence="2 3">
    <name type="scientific">Methylorubrum aminovorans</name>
    <dbReference type="NCBI Taxonomy" id="269069"/>
    <lineage>
        <taxon>Bacteria</taxon>
        <taxon>Pseudomonadati</taxon>
        <taxon>Pseudomonadota</taxon>
        <taxon>Alphaproteobacteria</taxon>
        <taxon>Hyphomicrobiales</taxon>
        <taxon>Methylobacteriaceae</taxon>
        <taxon>Methylorubrum</taxon>
    </lineage>
</organism>
<dbReference type="InterPro" id="IPR001584">
    <property type="entry name" value="Integrase_cat-core"/>
</dbReference>
<name>A0ABQ4UNR8_9HYPH</name>